<evidence type="ECO:0000313" key="1">
    <source>
        <dbReference type="EMBL" id="TDX84070.1"/>
    </source>
</evidence>
<dbReference type="Proteomes" id="UP000295313">
    <property type="component" value="Unassembled WGS sequence"/>
</dbReference>
<evidence type="ECO:0000313" key="2">
    <source>
        <dbReference type="Proteomes" id="UP000295313"/>
    </source>
</evidence>
<dbReference type="EMBL" id="SOEO01000002">
    <property type="protein sequence ID" value="TDX84070.1"/>
    <property type="molecule type" value="Genomic_DNA"/>
</dbReference>
<dbReference type="AlphaFoldDB" id="A0A4R8IEI3"/>
<keyword evidence="2" id="KW-1185">Reference proteome</keyword>
<sequence>MWYIFDNSNSIGKKGSEGGIILSDFENSNGARITIEQDGNIAPFSVTIAIYNLMFHTYFCDSEIDAISYRKETIERIDEIFELLEIETEKRNEDWKINFNHRIEEICKN</sequence>
<name>A0A4R8IEI3_9FLAO</name>
<organism evidence="1 2">
    <name type="scientific">Epilithonimonas xixisoli</name>
    <dbReference type="NCBI Taxonomy" id="1476462"/>
    <lineage>
        <taxon>Bacteria</taxon>
        <taxon>Pseudomonadati</taxon>
        <taxon>Bacteroidota</taxon>
        <taxon>Flavobacteriia</taxon>
        <taxon>Flavobacteriales</taxon>
        <taxon>Weeksellaceae</taxon>
        <taxon>Chryseobacterium group</taxon>
        <taxon>Epilithonimonas</taxon>
    </lineage>
</organism>
<gene>
    <name evidence="1" type="ORF">B0I22_1665</name>
</gene>
<protein>
    <submittedName>
        <fullName evidence="1">Uncharacterized protein</fullName>
    </submittedName>
</protein>
<dbReference type="OrthoDB" id="5382843at2"/>
<reference evidence="1 2" key="1">
    <citation type="submission" date="2019-03" db="EMBL/GenBank/DDBJ databases">
        <title>Genomic Encyclopedia of Type Strains, Phase III (KMG-III): the genomes of soil and plant-associated and newly described type strains.</title>
        <authorList>
            <person name="Whitman W."/>
        </authorList>
    </citation>
    <scope>NUCLEOTIDE SEQUENCE [LARGE SCALE GENOMIC DNA]</scope>
    <source>
        <strain evidence="1 2">CGMCC 1.12802</strain>
    </source>
</reference>
<dbReference type="RefSeq" id="WP_133944115.1">
    <property type="nucleotide sequence ID" value="NZ_SOEO01000002.1"/>
</dbReference>
<comment type="caution">
    <text evidence="1">The sequence shown here is derived from an EMBL/GenBank/DDBJ whole genome shotgun (WGS) entry which is preliminary data.</text>
</comment>
<accession>A0A4R8IEI3</accession>
<proteinExistence type="predicted"/>